<accession>A0A5J4WXM8</accession>
<dbReference type="PROSITE" id="PS50054">
    <property type="entry name" value="TYR_PHOSPHATASE_DUAL"/>
    <property type="match status" value="1"/>
</dbReference>
<name>A0A5J4WXM8_9EUKA</name>
<feature type="compositionally biased region" description="Basic and acidic residues" evidence="3">
    <location>
        <begin position="451"/>
        <end position="480"/>
    </location>
</feature>
<keyword evidence="2" id="KW-0904">Protein phosphatase</keyword>
<dbReference type="PROSITE" id="PS50056">
    <property type="entry name" value="TYR_PHOSPHATASE_2"/>
    <property type="match status" value="1"/>
</dbReference>
<feature type="compositionally biased region" description="Polar residues" evidence="3">
    <location>
        <begin position="574"/>
        <end position="588"/>
    </location>
</feature>
<dbReference type="Gene3D" id="3.90.190.10">
    <property type="entry name" value="Protein tyrosine phosphatase superfamily"/>
    <property type="match status" value="1"/>
</dbReference>
<feature type="compositionally biased region" description="Low complexity" evidence="3">
    <location>
        <begin position="533"/>
        <end position="550"/>
    </location>
</feature>
<evidence type="ECO:0000313" key="7">
    <source>
        <dbReference type="Proteomes" id="UP000324800"/>
    </source>
</evidence>
<feature type="region of interest" description="Disordered" evidence="3">
    <location>
        <begin position="329"/>
        <end position="355"/>
    </location>
</feature>
<feature type="domain" description="Tyrosine specific protein phosphatases" evidence="5">
    <location>
        <begin position="111"/>
        <end position="169"/>
    </location>
</feature>
<feature type="compositionally biased region" description="Basic and acidic residues" evidence="3">
    <location>
        <begin position="555"/>
        <end position="569"/>
    </location>
</feature>
<evidence type="ECO:0000259" key="5">
    <source>
        <dbReference type="PROSITE" id="PS50056"/>
    </source>
</evidence>
<dbReference type="PANTHER" id="PTHR46381">
    <property type="entry name" value="MKPA PROTEIN"/>
    <property type="match status" value="1"/>
</dbReference>
<dbReference type="OrthoDB" id="165342at2759"/>
<dbReference type="SMART" id="SM00195">
    <property type="entry name" value="DSPc"/>
    <property type="match status" value="1"/>
</dbReference>
<evidence type="ECO:0000259" key="4">
    <source>
        <dbReference type="PROSITE" id="PS50054"/>
    </source>
</evidence>
<dbReference type="Pfam" id="PF00782">
    <property type="entry name" value="DSPc"/>
    <property type="match status" value="1"/>
</dbReference>
<dbReference type="PROSITE" id="PS00383">
    <property type="entry name" value="TYR_PHOSPHATASE_1"/>
    <property type="match status" value="1"/>
</dbReference>
<dbReference type="SUPFAM" id="SSF52799">
    <property type="entry name" value="(Phosphotyrosine protein) phosphatases II"/>
    <property type="match status" value="1"/>
</dbReference>
<proteinExistence type="predicted"/>
<dbReference type="InterPro" id="IPR016130">
    <property type="entry name" value="Tyr_Pase_AS"/>
</dbReference>
<feature type="region of interest" description="Disordered" evidence="3">
    <location>
        <begin position="189"/>
        <end position="224"/>
    </location>
</feature>
<feature type="compositionally biased region" description="Basic residues" evidence="3">
    <location>
        <begin position="481"/>
        <end position="491"/>
    </location>
</feature>
<dbReference type="CDD" id="cd14498">
    <property type="entry name" value="DSP"/>
    <property type="match status" value="1"/>
</dbReference>
<evidence type="ECO:0000256" key="3">
    <source>
        <dbReference type="SAM" id="MobiDB-lite"/>
    </source>
</evidence>
<comment type="caution">
    <text evidence="6">The sequence shown here is derived from an EMBL/GenBank/DDBJ whole genome shotgun (WGS) entry which is preliminary data.</text>
</comment>
<feature type="region of interest" description="Disordered" evidence="3">
    <location>
        <begin position="384"/>
        <end position="588"/>
    </location>
</feature>
<sequence>MTKNQFTVPKLFLDAASNSKAGRPPDEVEEERRRAELSEFEEQLSEIVTDFLYLGSIKVAANHELLKQNKITHIINCTGDEGRAVANPSLFNYLDIYLSDSPNEDIVPRFPFIVAYVDNILNSHNEQKPRFLFHCMQGVSRSASMLMAYLMYKNQWTYEQTLQYVQDRRRIVSPNIGFAAQLKIWEQTVSNQKQEEHPEPTVTPLTSQFTSNEQQQSSNPTLNQNDIINKNTNEINQTHIINKNSQNINTSTPIKQVIVNNAPFEDDMGFDQQFQLTNDSFYDELDVESAYDLLFTSTTPPPIDIEQQLQYIDNINIEINNKAKQDINSKSQDISNNSNQNNTQNIGIQKDKQNSNIKQVGSNTAIPLLIPRVPQTVTFSLLQNNDSDKIEQSERQSDSTSRQDGDITSSRLDISNSNRGDQSTSQRGNRNGRRRRKRNRNKTNQQNIDGDTIHNDENIELDKKDNNIENNIVKHGDSSHRSVKSSHRSHRSDRSSHKMRFQTLEQRVAGDKGKIEGQGGRIEEDIIDDDSDLGGWSSCGDSGFGDSDISNESGDDQKGQIKDDNDASRKQRHNSGITQGGSDSYSER</sequence>
<dbReference type="AlphaFoldDB" id="A0A5J4WXM8"/>
<dbReference type="Proteomes" id="UP000324800">
    <property type="component" value="Unassembled WGS sequence"/>
</dbReference>
<protein>
    <submittedName>
        <fullName evidence="6">Uncharacterized protein</fullName>
    </submittedName>
</protein>
<dbReference type="InterPro" id="IPR000387">
    <property type="entry name" value="Tyr_Pase_dom"/>
</dbReference>
<dbReference type="InterPro" id="IPR020422">
    <property type="entry name" value="TYR_PHOSPHATASE_DUAL_dom"/>
</dbReference>
<evidence type="ECO:0000256" key="2">
    <source>
        <dbReference type="ARBA" id="ARBA00022912"/>
    </source>
</evidence>
<feature type="compositionally biased region" description="Basic and acidic residues" evidence="3">
    <location>
        <begin position="386"/>
        <end position="405"/>
    </location>
</feature>
<keyword evidence="1" id="KW-0378">Hydrolase</keyword>
<feature type="compositionally biased region" description="Low complexity" evidence="3">
    <location>
        <begin position="329"/>
        <end position="348"/>
    </location>
</feature>
<feature type="compositionally biased region" description="Polar residues" evidence="3">
    <location>
        <begin position="203"/>
        <end position="224"/>
    </location>
</feature>
<evidence type="ECO:0000313" key="6">
    <source>
        <dbReference type="EMBL" id="KAA6399125.1"/>
    </source>
</evidence>
<dbReference type="EMBL" id="SNRW01000816">
    <property type="protein sequence ID" value="KAA6399125.1"/>
    <property type="molecule type" value="Genomic_DNA"/>
</dbReference>
<reference evidence="6 7" key="1">
    <citation type="submission" date="2019-03" db="EMBL/GenBank/DDBJ databases">
        <title>Single cell metagenomics reveals metabolic interactions within the superorganism composed of flagellate Streblomastix strix and complex community of Bacteroidetes bacteria on its surface.</title>
        <authorList>
            <person name="Treitli S.C."/>
            <person name="Kolisko M."/>
            <person name="Husnik F."/>
            <person name="Keeling P."/>
            <person name="Hampl V."/>
        </authorList>
    </citation>
    <scope>NUCLEOTIDE SEQUENCE [LARGE SCALE GENOMIC DNA]</scope>
    <source>
        <strain evidence="6">ST1C</strain>
    </source>
</reference>
<feature type="domain" description="Tyrosine-protein phosphatase" evidence="4">
    <location>
        <begin position="43"/>
        <end position="191"/>
    </location>
</feature>
<gene>
    <name evidence="6" type="ORF">EZS28_005349</name>
</gene>
<evidence type="ECO:0000256" key="1">
    <source>
        <dbReference type="ARBA" id="ARBA00022801"/>
    </source>
</evidence>
<feature type="compositionally biased region" description="Polar residues" evidence="3">
    <location>
        <begin position="406"/>
        <end position="422"/>
    </location>
</feature>
<organism evidence="6 7">
    <name type="scientific">Streblomastix strix</name>
    <dbReference type="NCBI Taxonomy" id="222440"/>
    <lineage>
        <taxon>Eukaryota</taxon>
        <taxon>Metamonada</taxon>
        <taxon>Preaxostyla</taxon>
        <taxon>Oxymonadida</taxon>
        <taxon>Streblomastigidae</taxon>
        <taxon>Streblomastix</taxon>
    </lineage>
</organism>
<dbReference type="InterPro" id="IPR000340">
    <property type="entry name" value="Dual-sp_phosphatase_cat-dom"/>
</dbReference>
<dbReference type="PANTHER" id="PTHR46381:SF2">
    <property type="entry name" value="MAP KINASE PHOSPHATASE"/>
    <property type="match status" value="1"/>
</dbReference>
<dbReference type="InterPro" id="IPR029021">
    <property type="entry name" value="Prot-tyrosine_phosphatase-like"/>
</dbReference>
<feature type="compositionally biased region" description="Basic residues" evidence="3">
    <location>
        <begin position="430"/>
        <end position="441"/>
    </location>
</feature>
<dbReference type="GO" id="GO:0004721">
    <property type="term" value="F:phosphoprotein phosphatase activity"/>
    <property type="evidence" value="ECO:0007669"/>
    <property type="project" value="UniProtKB-KW"/>
</dbReference>